<accession>A0A1I5P8K8</accession>
<dbReference type="InterPro" id="IPR001962">
    <property type="entry name" value="Asn_synthase"/>
</dbReference>
<reference evidence="5" key="1">
    <citation type="submission" date="2016-10" db="EMBL/GenBank/DDBJ databases">
        <authorList>
            <person name="Varghese N."/>
            <person name="Submissions S."/>
        </authorList>
    </citation>
    <scope>NUCLEOTIDE SEQUENCE [LARGE SCALE GENOMIC DNA]</scope>
    <source>
        <strain evidence="5">CGMCC 1.10329</strain>
    </source>
</reference>
<feature type="domain" description="Asparagine synthetase" evidence="3">
    <location>
        <begin position="257"/>
        <end position="352"/>
    </location>
</feature>
<dbReference type="CDD" id="cd01991">
    <property type="entry name" value="Asn_synthase_B_C"/>
    <property type="match status" value="1"/>
</dbReference>
<gene>
    <name evidence="4" type="ORF">SAMN05216277_102386</name>
</gene>
<dbReference type="GO" id="GO:0005524">
    <property type="term" value="F:ATP binding"/>
    <property type="evidence" value="ECO:0007669"/>
    <property type="project" value="UniProtKB-KW"/>
</dbReference>
<evidence type="ECO:0000256" key="1">
    <source>
        <dbReference type="ARBA" id="ARBA00022741"/>
    </source>
</evidence>
<dbReference type="Proteomes" id="UP000183769">
    <property type="component" value="Unassembled WGS sequence"/>
</dbReference>
<evidence type="ECO:0000313" key="4">
    <source>
        <dbReference type="EMBL" id="SFP29816.1"/>
    </source>
</evidence>
<dbReference type="InterPro" id="IPR014729">
    <property type="entry name" value="Rossmann-like_a/b/a_fold"/>
</dbReference>
<dbReference type="GO" id="GO:0004066">
    <property type="term" value="F:asparagine synthase (glutamine-hydrolyzing) activity"/>
    <property type="evidence" value="ECO:0007669"/>
    <property type="project" value="InterPro"/>
</dbReference>
<dbReference type="EMBL" id="FOXI01000002">
    <property type="protein sequence ID" value="SFP29816.1"/>
    <property type="molecule type" value="Genomic_DNA"/>
</dbReference>
<protein>
    <submittedName>
        <fullName evidence="4">Asparagine synthase (Glutamine-hydrolysing)</fullName>
    </submittedName>
</protein>
<organism evidence="4 5">
    <name type="scientific">Halolamina pelagica</name>
    <dbReference type="NCBI Taxonomy" id="699431"/>
    <lineage>
        <taxon>Archaea</taxon>
        <taxon>Methanobacteriati</taxon>
        <taxon>Methanobacteriota</taxon>
        <taxon>Stenosarchaea group</taxon>
        <taxon>Halobacteria</taxon>
        <taxon>Halobacteriales</taxon>
        <taxon>Haloferacaceae</taxon>
    </lineage>
</organism>
<evidence type="ECO:0000259" key="3">
    <source>
        <dbReference type="Pfam" id="PF00733"/>
    </source>
</evidence>
<keyword evidence="5" id="KW-1185">Reference proteome</keyword>
<dbReference type="PANTHER" id="PTHR11772:SF2">
    <property type="entry name" value="ASPARAGINE SYNTHETASE [GLUTAMINE-HYDROLYZING]"/>
    <property type="match status" value="1"/>
</dbReference>
<evidence type="ECO:0000313" key="5">
    <source>
        <dbReference type="Proteomes" id="UP000183769"/>
    </source>
</evidence>
<dbReference type="InterPro" id="IPR050795">
    <property type="entry name" value="Asn_Synthetase"/>
</dbReference>
<name>A0A1I5P8K8_9EURY</name>
<evidence type="ECO:0000256" key="2">
    <source>
        <dbReference type="ARBA" id="ARBA00022840"/>
    </source>
</evidence>
<keyword evidence="2" id="KW-0067">ATP-binding</keyword>
<feature type="domain" description="Asparagine synthetase" evidence="3">
    <location>
        <begin position="105"/>
        <end position="243"/>
    </location>
</feature>
<dbReference type="PANTHER" id="PTHR11772">
    <property type="entry name" value="ASPARAGINE SYNTHETASE"/>
    <property type="match status" value="1"/>
</dbReference>
<dbReference type="Gene3D" id="3.40.50.620">
    <property type="entry name" value="HUPs"/>
    <property type="match status" value="1"/>
</dbReference>
<dbReference type="Pfam" id="PF00733">
    <property type="entry name" value="Asn_synthase"/>
    <property type="match status" value="2"/>
</dbReference>
<dbReference type="GO" id="GO:0005829">
    <property type="term" value="C:cytosol"/>
    <property type="evidence" value="ECO:0007669"/>
    <property type="project" value="TreeGrafter"/>
</dbReference>
<keyword evidence="1" id="KW-0547">Nucleotide-binding</keyword>
<dbReference type="GO" id="GO:0006529">
    <property type="term" value="P:asparagine biosynthetic process"/>
    <property type="evidence" value="ECO:0007669"/>
    <property type="project" value="InterPro"/>
</dbReference>
<dbReference type="SUPFAM" id="SSF52402">
    <property type="entry name" value="Adenine nucleotide alpha hydrolases-like"/>
    <property type="match status" value="1"/>
</dbReference>
<proteinExistence type="predicted"/>
<sequence length="370" mass="39019">MAPDGTTIRGADAATVRSAIESGDPLPGTAGFAGEADGRLVRDVLGREPLYVDAAADDWGFDPTDLTDPELLHAGTVVDAAGDRREAWSLPTPTVETAHEVAVDAVREAVLESVRESDPAGLAVAFSGGVDSALVAAGVPDVPCYVAGFAGAESHDEAAAREAAAAMDRDLRVVAFDHDDIVRAVPEIARATGRTNAMDVGIALPLYFAAEQASADGFDRLAVGQGADELFGGYRKVVDPASDHRVDADTVRGATREVIRTLPHQLPRDVLTLRAAGVEPVAPLLHDRVVDAALRLPADLLATDDERKIALRRAAEGVVPEPVRTAEKKAVQYGTYAARELDRLARQAGYKRRMEDHVGQYVDALVAGEA</sequence>
<dbReference type="AlphaFoldDB" id="A0A1I5P8K8"/>